<proteinExistence type="predicted"/>
<reference evidence="2" key="1">
    <citation type="submission" date="2021-02" db="EMBL/GenBank/DDBJ databases">
        <authorList>
            <person name="Dougan E. K."/>
            <person name="Rhodes N."/>
            <person name="Thang M."/>
            <person name="Chan C."/>
        </authorList>
    </citation>
    <scope>NUCLEOTIDE SEQUENCE</scope>
</reference>
<dbReference type="AlphaFoldDB" id="A0A813DN73"/>
<accession>A0A813DN73</accession>
<feature type="region of interest" description="Disordered" evidence="1">
    <location>
        <begin position="17"/>
        <end position="87"/>
    </location>
</feature>
<keyword evidence="3" id="KW-1185">Reference proteome</keyword>
<evidence type="ECO:0000313" key="2">
    <source>
        <dbReference type="EMBL" id="CAE8587953.1"/>
    </source>
</evidence>
<feature type="region of interest" description="Disordered" evidence="1">
    <location>
        <begin position="431"/>
        <end position="452"/>
    </location>
</feature>
<feature type="compositionally biased region" description="Basic and acidic residues" evidence="1">
    <location>
        <begin position="72"/>
        <end position="83"/>
    </location>
</feature>
<organism evidence="2 3">
    <name type="scientific">Polarella glacialis</name>
    <name type="common">Dinoflagellate</name>
    <dbReference type="NCBI Taxonomy" id="89957"/>
    <lineage>
        <taxon>Eukaryota</taxon>
        <taxon>Sar</taxon>
        <taxon>Alveolata</taxon>
        <taxon>Dinophyceae</taxon>
        <taxon>Suessiales</taxon>
        <taxon>Suessiaceae</taxon>
        <taxon>Polarella</taxon>
    </lineage>
</organism>
<evidence type="ECO:0000313" key="3">
    <source>
        <dbReference type="Proteomes" id="UP000654075"/>
    </source>
</evidence>
<protein>
    <submittedName>
        <fullName evidence="2">Uncharacterized protein</fullName>
    </submittedName>
</protein>
<dbReference type="Proteomes" id="UP000654075">
    <property type="component" value="Unassembled WGS sequence"/>
</dbReference>
<evidence type="ECO:0000256" key="1">
    <source>
        <dbReference type="SAM" id="MobiDB-lite"/>
    </source>
</evidence>
<gene>
    <name evidence="2" type="ORF">PGLA1383_LOCUS6773</name>
</gene>
<dbReference type="EMBL" id="CAJNNV010002838">
    <property type="protein sequence ID" value="CAE8587953.1"/>
    <property type="molecule type" value="Genomic_DNA"/>
</dbReference>
<comment type="caution">
    <text evidence="2">The sequence shown here is derived from an EMBL/GenBank/DDBJ whole genome shotgun (WGS) entry which is preliminary data.</text>
</comment>
<sequence length="491" mass="54059">DFHGTARYISAVPPDVFEPSNLPKQGARVGTAGQDSVKEEEHAREVAFADMKARDVANSEGADPGLVEEMEQAQRRARGEEGGSKANEPVLRQWGEEGARELQSLKRKFLLPFAAERHHPGSAETVLVAWQSPELQSGQIQVPAEYVKDVKQPLCATLEHILAQVVDYVENHFPLELLSTRRDPCLFHAIRECLQSSEFVRLTGLLAHFVYWNAFAHLHAPERQLTASTRQSLVLTAQELWSRASEPARTKLGRKKLSCGPTDSPAGMCFVIPVFLLVLKRGVEEVFKHQYKKFFADADIGAGVNAQLVDQINDVLRLVWKGLSRRASSDKGQLQVTFMNLFDPDCAQVSFGALDSSMEAMKLWRKLHILQMKMGLTPATRSLARQSRPTPMMLLLMNGDGGPADPKTRKLLQKSSSDTVLAAVAGLPPLAEASPLAHGSPRGRGMAPRRVIRPHLDPPRRAMLYRTACSRLSSAGQQAVSAGHRGNQASP</sequence>
<name>A0A813DN73_POLGL</name>
<feature type="compositionally biased region" description="Basic and acidic residues" evidence="1">
    <location>
        <begin position="36"/>
        <end position="57"/>
    </location>
</feature>
<feature type="non-terminal residue" evidence="2">
    <location>
        <position position="1"/>
    </location>
</feature>